<accession>A0A0A9HWS2</accession>
<dbReference type="EMBL" id="GBRH01158555">
    <property type="protein sequence ID" value="JAE39341.1"/>
    <property type="molecule type" value="Transcribed_RNA"/>
</dbReference>
<reference evidence="1" key="2">
    <citation type="journal article" date="2015" name="Data Brief">
        <title>Shoot transcriptome of the giant reed, Arundo donax.</title>
        <authorList>
            <person name="Barrero R.A."/>
            <person name="Guerrero F.D."/>
            <person name="Moolhuijzen P."/>
            <person name="Goolsby J.A."/>
            <person name="Tidwell J."/>
            <person name="Bellgard S.E."/>
            <person name="Bellgard M.I."/>
        </authorList>
    </citation>
    <scope>NUCLEOTIDE SEQUENCE</scope>
    <source>
        <tissue evidence="1">Shoot tissue taken approximately 20 cm above the soil surface</tissue>
    </source>
</reference>
<name>A0A0A9HWS2_ARUDO</name>
<evidence type="ECO:0000313" key="1">
    <source>
        <dbReference type="EMBL" id="JAE39341.1"/>
    </source>
</evidence>
<sequence length="42" mass="4769">MSEIEQLPCFWMSPTPVPVQVVPNTSIWWQYTKSCSIPASAK</sequence>
<proteinExistence type="predicted"/>
<organism evidence="1">
    <name type="scientific">Arundo donax</name>
    <name type="common">Giant reed</name>
    <name type="synonym">Donax arundinaceus</name>
    <dbReference type="NCBI Taxonomy" id="35708"/>
    <lineage>
        <taxon>Eukaryota</taxon>
        <taxon>Viridiplantae</taxon>
        <taxon>Streptophyta</taxon>
        <taxon>Embryophyta</taxon>
        <taxon>Tracheophyta</taxon>
        <taxon>Spermatophyta</taxon>
        <taxon>Magnoliopsida</taxon>
        <taxon>Liliopsida</taxon>
        <taxon>Poales</taxon>
        <taxon>Poaceae</taxon>
        <taxon>PACMAD clade</taxon>
        <taxon>Arundinoideae</taxon>
        <taxon>Arundineae</taxon>
        <taxon>Arundo</taxon>
    </lineage>
</organism>
<reference evidence="1" key="1">
    <citation type="submission" date="2014-09" db="EMBL/GenBank/DDBJ databases">
        <authorList>
            <person name="Magalhaes I.L.F."/>
            <person name="Oliveira U."/>
            <person name="Santos F.R."/>
            <person name="Vidigal T.H.D.A."/>
            <person name="Brescovit A.D."/>
            <person name="Santos A.J."/>
        </authorList>
    </citation>
    <scope>NUCLEOTIDE SEQUENCE</scope>
    <source>
        <tissue evidence="1">Shoot tissue taken approximately 20 cm above the soil surface</tissue>
    </source>
</reference>
<protein>
    <submittedName>
        <fullName evidence="1">Uncharacterized protein</fullName>
    </submittedName>
</protein>
<dbReference type="AlphaFoldDB" id="A0A0A9HWS2"/>